<comment type="caution">
    <text evidence="8">The sequence shown here is derived from an EMBL/GenBank/DDBJ whole genome shotgun (WGS) entry which is preliminary data.</text>
</comment>
<evidence type="ECO:0000259" key="7">
    <source>
        <dbReference type="SMART" id="SM00941"/>
    </source>
</evidence>
<sequence>MQASEIIMKKRDGGRLSRDEIGFIIRGCTGRTIPDYQISAWLMAVFLRGMDDGETACLTDAMLHSGTVMDLSGIPGISADKHSTGGVGDKISIPLAPIVAACGVPVPMMSGRALGHTGGTLDKLDSISGYRTSLSETEFKSILRSCGYAMTGQTETVAPADRILYALRDVTGTVESIPLITASILSKKAAEGTDALVFDVKCGRGAFMKTQADAERLAGMLVKTGKALGKKCAALITRMENPLGTMTGNFLEIEESVDILEGKGPADTTELTLALAAKMCMLAGKCATPEEGRQMAEQAVSGGQAMECFLRNVAAQGGNPDQLLAERGKRRSPWKAEIRADRSAYLAGIDAYAAGMAGIPLGVGRTRTDEPVFPEAGVIFRVKPGEKVQAGDILMEVYGKNQSGLDEGVLRLQQAVYYTEEKPEEPESLLLKEIDDDESK</sequence>
<dbReference type="Gene3D" id="3.90.1170.30">
    <property type="entry name" value="Pyrimidine nucleoside phosphorylase-like, C-terminal domain"/>
    <property type="match status" value="1"/>
</dbReference>
<dbReference type="Pfam" id="PF07831">
    <property type="entry name" value="PYNP_C"/>
    <property type="match status" value="1"/>
</dbReference>
<evidence type="ECO:0000256" key="3">
    <source>
        <dbReference type="ARBA" id="ARBA00011892"/>
    </source>
</evidence>
<dbReference type="SUPFAM" id="SSF47648">
    <property type="entry name" value="Nucleoside phosphorylase/phosphoribosyltransferase N-terminal domain"/>
    <property type="match status" value="1"/>
</dbReference>
<comment type="catalytic activity">
    <reaction evidence="6">
        <text>thymidine + phosphate = 2-deoxy-alpha-D-ribose 1-phosphate + thymine</text>
        <dbReference type="Rhea" id="RHEA:16037"/>
        <dbReference type="ChEBI" id="CHEBI:17748"/>
        <dbReference type="ChEBI" id="CHEBI:17821"/>
        <dbReference type="ChEBI" id="CHEBI:43474"/>
        <dbReference type="ChEBI" id="CHEBI:57259"/>
        <dbReference type="EC" id="2.4.2.4"/>
    </reaction>
</comment>
<dbReference type="GO" id="GO:0009032">
    <property type="term" value="F:thymidine phosphorylase activity"/>
    <property type="evidence" value="ECO:0007669"/>
    <property type="project" value="UniProtKB-EC"/>
</dbReference>
<keyword evidence="4 8" id="KW-0328">Glycosyltransferase</keyword>
<dbReference type="InterPro" id="IPR018090">
    <property type="entry name" value="Pyrmidine_PPas_bac/euk"/>
</dbReference>
<dbReference type="InterPro" id="IPR000053">
    <property type="entry name" value="Thymidine/pyrmidine_PPase"/>
</dbReference>
<reference evidence="8" key="1">
    <citation type="submission" date="2020-10" db="EMBL/GenBank/DDBJ databases">
        <authorList>
            <person name="Gilroy R."/>
        </authorList>
    </citation>
    <scope>NUCLEOTIDE SEQUENCE</scope>
    <source>
        <strain evidence="8">B3-4054</strain>
    </source>
</reference>
<dbReference type="Pfam" id="PF00591">
    <property type="entry name" value="Glycos_transf_3"/>
    <property type="match status" value="1"/>
</dbReference>
<dbReference type="InterPro" id="IPR035902">
    <property type="entry name" value="Nuc_phospho_transferase"/>
</dbReference>
<dbReference type="EC" id="2.4.2.4" evidence="3"/>
<dbReference type="SUPFAM" id="SSF54680">
    <property type="entry name" value="Pyrimidine nucleoside phosphorylase C-terminal domain"/>
    <property type="match status" value="1"/>
</dbReference>
<evidence type="ECO:0000313" key="9">
    <source>
        <dbReference type="Proteomes" id="UP000823616"/>
    </source>
</evidence>
<dbReference type="NCBIfam" id="NF004490">
    <property type="entry name" value="PRK05820.1"/>
    <property type="match status" value="1"/>
</dbReference>
<dbReference type="GO" id="GO:0004645">
    <property type="term" value="F:1,4-alpha-oligoglucan phosphorylase activity"/>
    <property type="evidence" value="ECO:0007669"/>
    <property type="project" value="InterPro"/>
</dbReference>
<dbReference type="InterPro" id="IPR036320">
    <property type="entry name" value="Glycosyl_Trfase_fam3_N_dom_sf"/>
</dbReference>
<reference evidence="8" key="2">
    <citation type="journal article" date="2021" name="PeerJ">
        <title>Extensive microbial diversity within the chicken gut microbiome revealed by metagenomics and culture.</title>
        <authorList>
            <person name="Gilroy R."/>
            <person name="Ravi A."/>
            <person name="Getino M."/>
            <person name="Pursley I."/>
            <person name="Horton D.L."/>
            <person name="Alikhan N.F."/>
            <person name="Baker D."/>
            <person name="Gharbi K."/>
            <person name="Hall N."/>
            <person name="Watson M."/>
            <person name="Adriaenssens E.M."/>
            <person name="Foster-Nyarko E."/>
            <person name="Jarju S."/>
            <person name="Secka A."/>
            <person name="Antonio M."/>
            <person name="Oren A."/>
            <person name="Chaudhuri R.R."/>
            <person name="La Ragione R."/>
            <person name="Hildebrand F."/>
            <person name="Pallen M.J."/>
        </authorList>
    </citation>
    <scope>NUCLEOTIDE SEQUENCE</scope>
    <source>
        <strain evidence="8">B3-4054</strain>
    </source>
</reference>
<dbReference type="InterPro" id="IPR013102">
    <property type="entry name" value="PYNP_C"/>
</dbReference>
<dbReference type="EMBL" id="JADIMS010000039">
    <property type="protein sequence ID" value="MBO8449927.1"/>
    <property type="molecule type" value="Genomic_DNA"/>
</dbReference>
<evidence type="ECO:0000256" key="6">
    <source>
        <dbReference type="ARBA" id="ARBA00048550"/>
    </source>
</evidence>
<dbReference type="SMART" id="SM00941">
    <property type="entry name" value="PYNP_C"/>
    <property type="match status" value="1"/>
</dbReference>
<dbReference type="NCBIfam" id="TIGR02644">
    <property type="entry name" value="Y_phosphoryl"/>
    <property type="match status" value="1"/>
</dbReference>
<dbReference type="Gene3D" id="3.40.1030.10">
    <property type="entry name" value="Nucleoside phosphorylase/phosphoribosyltransferase catalytic domain"/>
    <property type="match status" value="1"/>
</dbReference>
<comment type="similarity">
    <text evidence="1">Belongs to the thymidine/pyrimidine-nucleoside phosphorylase family.</text>
</comment>
<dbReference type="GO" id="GO:0005829">
    <property type="term" value="C:cytosol"/>
    <property type="evidence" value="ECO:0007669"/>
    <property type="project" value="TreeGrafter"/>
</dbReference>
<evidence type="ECO:0000313" key="8">
    <source>
        <dbReference type="EMBL" id="MBO8449927.1"/>
    </source>
</evidence>
<dbReference type="Pfam" id="PF02885">
    <property type="entry name" value="Glycos_trans_3N"/>
    <property type="match status" value="1"/>
</dbReference>
<dbReference type="InterPro" id="IPR000312">
    <property type="entry name" value="Glycosyl_Trfase_fam3"/>
</dbReference>
<dbReference type="AlphaFoldDB" id="A0A9D9HH34"/>
<feature type="domain" description="Pyrimidine nucleoside phosphorylase C-terminal" evidence="7">
    <location>
        <begin position="345"/>
        <end position="419"/>
    </location>
</feature>
<evidence type="ECO:0000256" key="2">
    <source>
        <dbReference type="ARBA" id="ARBA00011738"/>
    </source>
</evidence>
<organism evidence="8 9">
    <name type="scientific">Candidatus Avitreponema avistercoris</name>
    <dbReference type="NCBI Taxonomy" id="2840705"/>
    <lineage>
        <taxon>Bacteria</taxon>
        <taxon>Pseudomonadati</taxon>
        <taxon>Spirochaetota</taxon>
        <taxon>Spirochaetia</taxon>
        <taxon>Spirochaetales</taxon>
        <taxon>Candidatus Avitreponema</taxon>
    </lineage>
</organism>
<protein>
    <recommendedName>
        <fullName evidence="3">thymidine phosphorylase</fullName>
        <ecNumber evidence="3">2.4.2.4</ecNumber>
    </recommendedName>
</protein>
<dbReference type="InterPro" id="IPR017872">
    <property type="entry name" value="Pyrmidine_PPase_CS"/>
</dbReference>
<comment type="subunit">
    <text evidence="2">Homodimer.</text>
</comment>
<dbReference type="PANTHER" id="PTHR10515">
    <property type="entry name" value="THYMIDINE PHOSPHORYLASE"/>
    <property type="match status" value="1"/>
</dbReference>
<dbReference type="PANTHER" id="PTHR10515:SF0">
    <property type="entry name" value="THYMIDINE PHOSPHORYLASE"/>
    <property type="match status" value="1"/>
</dbReference>
<dbReference type="GO" id="GO:0006213">
    <property type="term" value="P:pyrimidine nucleoside metabolic process"/>
    <property type="evidence" value="ECO:0007669"/>
    <property type="project" value="InterPro"/>
</dbReference>
<dbReference type="PIRSF" id="PIRSF000478">
    <property type="entry name" value="TP_PyNP"/>
    <property type="match status" value="1"/>
</dbReference>
<dbReference type="Proteomes" id="UP000823616">
    <property type="component" value="Unassembled WGS sequence"/>
</dbReference>
<gene>
    <name evidence="8" type="ORF">IAA96_02355</name>
</gene>
<accession>A0A9D9HH34</accession>
<dbReference type="InterPro" id="IPR017459">
    <property type="entry name" value="Glycosyl_Trfase_fam3_N_dom"/>
</dbReference>
<evidence type="ECO:0000256" key="4">
    <source>
        <dbReference type="ARBA" id="ARBA00022676"/>
    </source>
</evidence>
<evidence type="ECO:0000256" key="1">
    <source>
        <dbReference type="ARBA" id="ARBA00006915"/>
    </source>
</evidence>
<dbReference type="FunFam" id="3.40.1030.10:FF:000003">
    <property type="entry name" value="Pyrimidine-nucleoside phosphorylase"/>
    <property type="match status" value="1"/>
</dbReference>
<dbReference type="Gene3D" id="1.20.970.10">
    <property type="entry name" value="Transferase, Pyrimidine Nucleoside Phosphorylase, Chain C"/>
    <property type="match status" value="1"/>
</dbReference>
<proteinExistence type="inferred from homology"/>
<keyword evidence="5 8" id="KW-0808">Transferase</keyword>
<dbReference type="GO" id="GO:0006206">
    <property type="term" value="P:pyrimidine nucleobase metabolic process"/>
    <property type="evidence" value="ECO:0007669"/>
    <property type="project" value="InterPro"/>
</dbReference>
<name>A0A9D9HH34_9SPIR</name>
<dbReference type="InterPro" id="IPR036566">
    <property type="entry name" value="PYNP-like_C_sf"/>
</dbReference>
<evidence type="ECO:0000256" key="5">
    <source>
        <dbReference type="ARBA" id="ARBA00022679"/>
    </source>
</evidence>
<dbReference type="PROSITE" id="PS00647">
    <property type="entry name" value="THYMID_PHOSPHORYLASE"/>
    <property type="match status" value="1"/>
</dbReference>
<dbReference type="SUPFAM" id="SSF52418">
    <property type="entry name" value="Nucleoside phosphorylase/phosphoribosyltransferase catalytic domain"/>
    <property type="match status" value="1"/>
</dbReference>